<dbReference type="CDD" id="cd00099">
    <property type="entry name" value="IgV"/>
    <property type="match status" value="2"/>
</dbReference>
<dbReference type="GO" id="GO:0009617">
    <property type="term" value="P:response to bacterium"/>
    <property type="evidence" value="ECO:0007669"/>
    <property type="project" value="TreeGrafter"/>
</dbReference>
<keyword evidence="7" id="KW-0325">Glycoprotein</keyword>
<dbReference type="PANTHER" id="PTHR19433:SF111">
    <property type="entry name" value="T CELL RECEPTOR ALPHA VARIABLE 4"/>
    <property type="match status" value="1"/>
</dbReference>
<evidence type="ECO:0000256" key="5">
    <source>
        <dbReference type="ARBA" id="ARBA00023136"/>
    </source>
</evidence>
<comment type="subcellular location">
    <subcellularLocation>
        <location evidence="1">Cell membrane</location>
    </subcellularLocation>
</comment>
<dbReference type="Ensembl" id="ENSONIT00000075030.1">
    <property type="protein sequence ID" value="ENSONIP00000047419.1"/>
    <property type="gene ID" value="ENSONIG00000000979.2"/>
</dbReference>
<protein>
    <recommendedName>
        <fullName evidence="10">Ig-like domain-containing protein</fullName>
    </recommendedName>
</protein>
<evidence type="ECO:0000259" key="10">
    <source>
        <dbReference type="PROSITE" id="PS50835"/>
    </source>
</evidence>
<feature type="chain" id="PRO_5025678590" description="Ig-like domain-containing protein" evidence="9">
    <location>
        <begin position="17"/>
        <end position="391"/>
    </location>
</feature>
<dbReference type="InterPro" id="IPR052051">
    <property type="entry name" value="TCR_complex_component"/>
</dbReference>
<evidence type="ECO:0000256" key="8">
    <source>
        <dbReference type="SAM" id="Phobius"/>
    </source>
</evidence>
<keyword evidence="3 9" id="KW-0732">Signal</keyword>
<proteinExistence type="predicted"/>
<dbReference type="SMART" id="SM00409">
    <property type="entry name" value="IG"/>
    <property type="match status" value="2"/>
</dbReference>
<evidence type="ECO:0000256" key="1">
    <source>
        <dbReference type="ARBA" id="ARBA00004236"/>
    </source>
</evidence>
<gene>
    <name evidence="11" type="primary">LOC100701719</name>
</gene>
<keyword evidence="4" id="KW-0391">Immunity</keyword>
<name>A0A669CHQ0_ORENI</name>
<evidence type="ECO:0000256" key="6">
    <source>
        <dbReference type="ARBA" id="ARBA00023157"/>
    </source>
</evidence>
<keyword evidence="12" id="KW-1185">Reference proteome</keyword>
<reference evidence="11" key="2">
    <citation type="submission" date="2025-08" db="UniProtKB">
        <authorList>
            <consortium name="Ensembl"/>
        </authorList>
    </citation>
    <scope>IDENTIFICATION</scope>
</reference>
<dbReference type="SMART" id="SM00406">
    <property type="entry name" value="IGv"/>
    <property type="match status" value="2"/>
</dbReference>
<dbReference type="AlphaFoldDB" id="A0A669CHQ0"/>
<dbReference type="Pfam" id="PF07686">
    <property type="entry name" value="V-set"/>
    <property type="match status" value="2"/>
</dbReference>
<dbReference type="InterPro" id="IPR013783">
    <property type="entry name" value="Ig-like_fold"/>
</dbReference>
<dbReference type="GeneTree" id="ENSGT01030000234530"/>
<dbReference type="InParanoid" id="A0A669CHQ0"/>
<dbReference type="InterPro" id="IPR013106">
    <property type="entry name" value="Ig_V-set"/>
</dbReference>
<dbReference type="InterPro" id="IPR036179">
    <property type="entry name" value="Ig-like_dom_sf"/>
</dbReference>
<dbReference type="InterPro" id="IPR003599">
    <property type="entry name" value="Ig_sub"/>
</dbReference>
<evidence type="ECO:0000313" key="12">
    <source>
        <dbReference type="Proteomes" id="UP000005207"/>
    </source>
</evidence>
<evidence type="ECO:0000256" key="9">
    <source>
        <dbReference type="SAM" id="SignalP"/>
    </source>
</evidence>
<evidence type="ECO:0000313" key="11">
    <source>
        <dbReference type="Ensembl" id="ENSONIP00000047419.1"/>
    </source>
</evidence>
<dbReference type="Proteomes" id="UP000005207">
    <property type="component" value="Linkage group LG2"/>
</dbReference>
<keyword evidence="8" id="KW-1133">Transmembrane helix</keyword>
<evidence type="ECO:0000256" key="2">
    <source>
        <dbReference type="ARBA" id="ARBA00022475"/>
    </source>
</evidence>
<feature type="domain" description="Ig-like" evidence="10">
    <location>
        <begin position="30"/>
        <end position="105"/>
    </location>
</feature>
<organism evidence="11 12">
    <name type="scientific">Oreochromis niloticus</name>
    <name type="common">Nile tilapia</name>
    <name type="synonym">Tilapia nilotica</name>
    <dbReference type="NCBI Taxonomy" id="8128"/>
    <lineage>
        <taxon>Eukaryota</taxon>
        <taxon>Metazoa</taxon>
        <taxon>Chordata</taxon>
        <taxon>Craniata</taxon>
        <taxon>Vertebrata</taxon>
        <taxon>Euteleostomi</taxon>
        <taxon>Actinopterygii</taxon>
        <taxon>Neopterygii</taxon>
        <taxon>Teleostei</taxon>
        <taxon>Neoteleostei</taxon>
        <taxon>Acanthomorphata</taxon>
        <taxon>Ovalentaria</taxon>
        <taxon>Cichlomorphae</taxon>
        <taxon>Cichliformes</taxon>
        <taxon>Cichlidae</taxon>
        <taxon>African cichlids</taxon>
        <taxon>Pseudocrenilabrinae</taxon>
        <taxon>Oreochromini</taxon>
        <taxon>Oreochromis</taxon>
    </lineage>
</organism>
<sequence length="391" mass="44229">MLTIFYILLLIDFGRCSDHQIFDTKNVAVGQNVTLNCSRDHRLLLTELFWIRLVSQSFPEVLGSTMSHDSSITQKTHHITTKQEPGTFVLHINRAQLSDTAVYYCIKESQLTMTFLKGTFLRVKGPDPGITGVTQDFLSNPVHPGDPVTLQCSVLSNSENRTCTEDDRVYWYRAKPDESHPSLIYSQGHNSYDCEWSPEAPSQQKCVYSFSRNVSLSDTGTYYCAVATCGEILFGNGTKLDIKVPVVHHWDLQKTNTVVFLLCVALSINLIVIAFLIYTIKEKNKTSAAASLQTNRETTRTEQQIQQVRNLGINSLIETKLSAIFLGSLQMCIQVDRFFFISQRHEDSLTYAAPTFTKRNTRKAERRNARATEAICIYSDVRAFEYGKSDA</sequence>
<evidence type="ECO:0000256" key="3">
    <source>
        <dbReference type="ARBA" id="ARBA00022729"/>
    </source>
</evidence>
<keyword evidence="8" id="KW-0812">Transmembrane</keyword>
<dbReference type="GO" id="GO:0005886">
    <property type="term" value="C:plasma membrane"/>
    <property type="evidence" value="ECO:0007669"/>
    <property type="project" value="UniProtKB-SubCell"/>
</dbReference>
<evidence type="ECO:0000256" key="7">
    <source>
        <dbReference type="ARBA" id="ARBA00023180"/>
    </source>
</evidence>
<dbReference type="PANTHER" id="PTHR19433">
    <property type="entry name" value="T-CELL RECEPTOR ALPHA CHAIN V REGION-RELATED"/>
    <property type="match status" value="1"/>
</dbReference>
<dbReference type="Gene3D" id="2.60.40.10">
    <property type="entry name" value="Immunoglobulins"/>
    <property type="match status" value="2"/>
</dbReference>
<reference evidence="11" key="3">
    <citation type="submission" date="2025-09" db="UniProtKB">
        <authorList>
            <consortium name="Ensembl"/>
        </authorList>
    </citation>
    <scope>IDENTIFICATION</scope>
</reference>
<evidence type="ECO:0000256" key="4">
    <source>
        <dbReference type="ARBA" id="ARBA00022859"/>
    </source>
</evidence>
<dbReference type="GO" id="GO:0002376">
    <property type="term" value="P:immune system process"/>
    <property type="evidence" value="ECO:0007669"/>
    <property type="project" value="UniProtKB-KW"/>
</dbReference>
<feature type="transmembrane region" description="Helical" evidence="8">
    <location>
        <begin position="258"/>
        <end position="278"/>
    </location>
</feature>
<accession>A0A669CHQ0</accession>
<keyword evidence="2" id="KW-1003">Cell membrane</keyword>
<keyword evidence="5 8" id="KW-0472">Membrane</keyword>
<reference evidence="12" key="1">
    <citation type="submission" date="2012-01" db="EMBL/GenBank/DDBJ databases">
        <title>The Genome Sequence of Oreochromis niloticus (Nile Tilapia).</title>
        <authorList>
            <consortium name="Broad Institute Genome Assembly Team"/>
            <consortium name="Broad Institute Sequencing Platform"/>
            <person name="Di Palma F."/>
            <person name="Johnson J."/>
            <person name="Lander E.S."/>
            <person name="Lindblad-Toh K."/>
        </authorList>
    </citation>
    <scope>NUCLEOTIDE SEQUENCE [LARGE SCALE GENOMIC DNA]</scope>
</reference>
<feature type="domain" description="Ig-like" evidence="10">
    <location>
        <begin position="128"/>
        <end position="226"/>
    </location>
</feature>
<keyword evidence="6" id="KW-1015">Disulfide bond</keyword>
<dbReference type="InterPro" id="IPR007110">
    <property type="entry name" value="Ig-like_dom"/>
</dbReference>
<dbReference type="PROSITE" id="PS50835">
    <property type="entry name" value="IG_LIKE"/>
    <property type="match status" value="2"/>
</dbReference>
<feature type="signal peptide" evidence="9">
    <location>
        <begin position="1"/>
        <end position="16"/>
    </location>
</feature>
<dbReference type="SUPFAM" id="SSF48726">
    <property type="entry name" value="Immunoglobulin"/>
    <property type="match status" value="2"/>
</dbReference>